<dbReference type="EMBL" id="CP025791">
    <property type="protein sequence ID" value="AUP77365.1"/>
    <property type="molecule type" value="Genomic_DNA"/>
</dbReference>
<evidence type="ECO:0008006" key="3">
    <source>
        <dbReference type="Google" id="ProtNLM"/>
    </source>
</evidence>
<protein>
    <recommendedName>
        <fullName evidence="3">DUF3352 domain-containing protein</fullName>
    </recommendedName>
</protein>
<dbReference type="OrthoDB" id="637901at2"/>
<gene>
    <name evidence="1" type="ORF">C1H87_00970</name>
</gene>
<keyword evidence="2" id="KW-1185">Reference proteome</keyword>
<dbReference type="AlphaFoldDB" id="A0A2K9PK04"/>
<organism evidence="1 2">
    <name type="scientific">Flavivirga eckloniae</name>
    <dbReference type="NCBI Taxonomy" id="1803846"/>
    <lineage>
        <taxon>Bacteria</taxon>
        <taxon>Pseudomonadati</taxon>
        <taxon>Bacteroidota</taxon>
        <taxon>Flavobacteriia</taxon>
        <taxon>Flavobacteriales</taxon>
        <taxon>Flavobacteriaceae</taxon>
        <taxon>Flavivirga</taxon>
    </lineage>
</organism>
<accession>A0A2K9PK04</accession>
<evidence type="ECO:0000313" key="1">
    <source>
        <dbReference type="EMBL" id="AUP77365.1"/>
    </source>
</evidence>
<dbReference type="RefSeq" id="WP_102754025.1">
    <property type="nucleotide sequence ID" value="NZ_CP025791.1"/>
</dbReference>
<proteinExistence type="predicted"/>
<name>A0A2K9PK04_9FLAO</name>
<sequence length="446" mass="51660">MKKRLAYLFLALTLVVLALYLFRYKRALVIESKIPITATEVVQIDLRQIEHHLLVDALKNPFKYISFETKKKEDHASFKKAIVIPRNILFFTNDSNFKSAWFSSFFKLKDRTELENYLLQQGFKTLTDEALELFGKGNIVVAISSENVLIAYKKQSHAPVNAVIQSIFNETEFYKKDVDLLKPILNSKSDITYVSSKDAFLEADFKNGLFEIKGKLHSNLFLADSYVPYSEGALAFLSTKINRNHAIFKSLLTNKNKTKFREFTKLSMDSIVNHWNGHLLFNLKAINKEIDTIVTYEYDDDFNKIEKKSVQENNVPHTAIALGSDAKLFEYFYTNNAIQVVENDTLFTAMPLYKMYAQKQKKSLTIFTQKLFDSSMLKAEKYKLNAHMDINRYLENPLEFSLIPVKNNYLQLLGRTSAKLTTNDELLIQVWLKESNRNFLGQFIKP</sequence>
<dbReference type="KEGG" id="fek:C1H87_00970"/>
<dbReference type="Proteomes" id="UP000235826">
    <property type="component" value="Chromosome"/>
</dbReference>
<reference evidence="1 2" key="1">
    <citation type="submission" date="2018-01" db="EMBL/GenBank/DDBJ databases">
        <title>Complete genome sequence of Flavivirga eckloniae ECD14 isolated from seaweed Ecklonia cava.</title>
        <authorList>
            <person name="Lee J.H."/>
            <person name="Baik K.S."/>
            <person name="Seong C.N."/>
        </authorList>
    </citation>
    <scope>NUCLEOTIDE SEQUENCE [LARGE SCALE GENOMIC DNA]</scope>
    <source>
        <strain evidence="1 2">ECD14</strain>
    </source>
</reference>
<evidence type="ECO:0000313" key="2">
    <source>
        <dbReference type="Proteomes" id="UP000235826"/>
    </source>
</evidence>